<feature type="region of interest" description="Disordered" evidence="1">
    <location>
        <begin position="1"/>
        <end position="57"/>
    </location>
</feature>
<gene>
    <name evidence="2" type="ORF">M404DRAFT_867419</name>
</gene>
<reference evidence="2 3" key="1">
    <citation type="submission" date="2014-04" db="EMBL/GenBank/DDBJ databases">
        <authorList>
            <consortium name="DOE Joint Genome Institute"/>
            <person name="Kuo A."/>
            <person name="Kohler A."/>
            <person name="Costa M.D."/>
            <person name="Nagy L.G."/>
            <person name="Floudas D."/>
            <person name="Copeland A."/>
            <person name="Barry K.W."/>
            <person name="Cichocki N."/>
            <person name="Veneault-Fourrey C."/>
            <person name="LaButti K."/>
            <person name="Lindquist E.A."/>
            <person name="Lipzen A."/>
            <person name="Lundell T."/>
            <person name="Morin E."/>
            <person name="Murat C."/>
            <person name="Sun H."/>
            <person name="Tunlid A."/>
            <person name="Henrissat B."/>
            <person name="Grigoriev I.V."/>
            <person name="Hibbett D.S."/>
            <person name="Martin F."/>
            <person name="Nordberg H.P."/>
            <person name="Cantor M.N."/>
            <person name="Hua S.X."/>
        </authorList>
    </citation>
    <scope>NUCLEOTIDE SEQUENCE [LARGE SCALE GENOMIC DNA]</scope>
    <source>
        <strain evidence="2 3">Marx 270</strain>
    </source>
</reference>
<keyword evidence="3" id="KW-1185">Reference proteome</keyword>
<accession>A0A0C3JK08</accession>
<dbReference type="InParanoid" id="A0A0C3JK08"/>
<feature type="compositionally biased region" description="Polar residues" evidence="1">
    <location>
        <begin position="1"/>
        <end position="31"/>
    </location>
</feature>
<dbReference type="AlphaFoldDB" id="A0A0C3JK08"/>
<reference evidence="3" key="2">
    <citation type="submission" date="2015-01" db="EMBL/GenBank/DDBJ databases">
        <title>Evolutionary Origins and Diversification of the Mycorrhizal Mutualists.</title>
        <authorList>
            <consortium name="DOE Joint Genome Institute"/>
            <consortium name="Mycorrhizal Genomics Consortium"/>
            <person name="Kohler A."/>
            <person name="Kuo A."/>
            <person name="Nagy L.G."/>
            <person name="Floudas D."/>
            <person name="Copeland A."/>
            <person name="Barry K.W."/>
            <person name="Cichocki N."/>
            <person name="Veneault-Fourrey C."/>
            <person name="LaButti K."/>
            <person name="Lindquist E.A."/>
            <person name="Lipzen A."/>
            <person name="Lundell T."/>
            <person name="Morin E."/>
            <person name="Murat C."/>
            <person name="Riley R."/>
            <person name="Ohm R."/>
            <person name="Sun H."/>
            <person name="Tunlid A."/>
            <person name="Henrissat B."/>
            <person name="Grigoriev I.V."/>
            <person name="Hibbett D.S."/>
            <person name="Martin F."/>
        </authorList>
    </citation>
    <scope>NUCLEOTIDE SEQUENCE [LARGE SCALE GENOMIC DNA]</scope>
    <source>
        <strain evidence="3">Marx 270</strain>
    </source>
</reference>
<dbReference type="HOGENOM" id="CLU_2997454_0_0_1"/>
<sequence length="57" mass="6138">MLSPGNMQVNHAGNRDSNGTKTTSSEASCVSQPCPDRSTDISTSNKRARKNTRLELS</sequence>
<evidence type="ECO:0000313" key="2">
    <source>
        <dbReference type="EMBL" id="KIN97906.1"/>
    </source>
</evidence>
<name>A0A0C3JK08_PISTI</name>
<organism evidence="2 3">
    <name type="scientific">Pisolithus tinctorius Marx 270</name>
    <dbReference type="NCBI Taxonomy" id="870435"/>
    <lineage>
        <taxon>Eukaryota</taxon>
        <taxon>Fungi</taxon>
        <taxon>Dikarya</taxon>
        <taxon>Basidiomycota</taxon>
        <taxon>Agaricomycotina</taxon>
        <taxon>Agaricomycetes</taxon>
        <taxon>Agaricomycetidae</taxon>
        <taxon>Boletales</taxon>
        <taxon>Sclerodermatineae</taxon>
        <taxon>Pisolithaceae</taxon>
        <taxon>Pisolithus</taxon>
    </lineage>
</organism>
<dbReference type="EMBL" id="KN832022">
    <property type="protein sequence ID" value="KIN97906.1"/>
    <property type="molecule type" value="Genomic_DNA"/>
</dbReference>
<evidence type="ECO:0000313" key="3">
    <source>
        <dbReference type="Proteomes" id="UP000054217"/>
    </source>
</evidence>
<proteinExistence type="predicted"/>
<evidence type="ECO:0000256" key="1">
    <source>
        <dbReference type="SAM" id="MobiDB-lite"/>
    </source>
</evidence>
<dbReference type="Proteomes" id="UP000054217">
    <property type="component" value="Unassembled WGS sequence"/>
</dbReference>
<protein>
    <submittedName>
        <fullName evidence="2">Uncharacterized protein</fullName>
    </submittedName>
</protein>